<dbReference type="PROSITE" id="PS51155">
    <property type="entry name" value="CHIT_BIND_RR_2"/>
    <property type="match status" value="1"/>
</dbReference>
<dbReference type="AlphaFoldDB" id="A0A4Y2KKU2"/>
<gene>
    <name evidence="2" type="ORF">AVEN_22150_1</name>
</gene>
<dbReference type="EMBL" id="BGPR01004723">
    <property type="protein sequence ID" value="GBN02672.1"/>
    <property type="molecule type" value="Genomic_DNA"/>
</dbReference>
<reference evidence="2 3" key="1">
    <citation type="journal article" date="2019" name="Sci. Rep.">
        <title>Orb-weaving spider Araneus ventricosus genome elucidates the spidroin gene catalogue.</title>
        <authorList>
            <person name="Kono N."/>
            <person name="Nakamura H."/>
            <person name="Ohtoshi R."/>
            <person name="Moran D.A.P."/>
            <person name="Shinohara A."/>
            <person name="Yoshida Y."/>
            <person name="Fujiwara M."/>
            <person name="Mori M."/>
            <person name="Tomita M."/>
            <person name="Arakawa K."/>
        </authorList>
    </citation>
    <scope>NUCLEOTIDE SEQUENCE [LARGE SCALE GENOMIC DNA]</scope>
</reference>
<evidence type="ECO:0000313" key="3">
    <source>
        <dbReference type="Proteomes" id="UP000499080"/>
    </source>
</evidence>
<keyword evidence="1" id="KW-0193">Cuticle</keyword>
<evidence type="ECO:0000313" key="2">
    <source>
        <dbReference type="EMBL" id="GBN02672.1"/>
    </source>
</evidence>
<evidence type="ECO:0000256" key="1">
    <source>
        <dbReference type="PROSITE-ProRule" id="PRU00497"/>
    </source>
</evidence>
<protein>
    <recommendedName>
        <fullName evidence="4">Cuticle protein 16.8</fullName>
    </recommendedName>
</protein>
<evidence type="ECO:0008006" key="4">
    <source>
        <dbReference type="Google" id="ProtNLM"/>
    </source>
</evidence>
<comment type="caution">
    <text evidence="2">The sequence shown here is derived from an EMBL/GenBank/DDBJ whole genome shotgun (WGS) entry which is preliminary data.</text>
</comment>
<dbReference type="Pfam" id="PF00379">
    <property type="entry name" value="Chitin_bind_4"/>
    <property type="match status" value="1"/>
</dbReference>
<proteinExistence type="predicted"/>
<name>A0A4Y2KKU2_ARAVE</name>
<organism evidence="2 3">
    <name type="scientific">Araneus ventricosus</name>
    <name type="common">Orbweaver spider</name>
    <name type="synonym">Epeira ventricosa</name>
    <dbReference type="NCBI Taxonomy" id="182803"/>
    <lineage>
        <taxon>Eukaryota</taxon>
        <taxon>Metazoa</taxon>
        <taxon>Ecdysozoa</taxon>
        <taxon>Arthropoda</taxon>
        <taxon>Chelicerata</taxon>
        <taxon>Arachnida</taxon>
        <taxon>Araneae</taxon>
        <taxon>Araneomorphae</taxon>
        <taxon>Entelegynae</taxon>
        <taxon>Araneoidea</taxon>
        <taxon>Araneidae</taxon>
        <taxon>Araneus</taxon>
    </lineage>
</organism>
<keyword evidence="3" id="KW-1185">Reference proteome</keyword>
<dbReference type="GO" id="GO:0042302">
    <property type="term" value="F:structural constituent of cuticle"/>
    <property type="evidence" value="ECO:0007669"/>
    <property type="project" value="UniProtKB-UniRule"/>
</dbReference>
<dbReference type="Proteomes" id="UP000499080">
    <property type="component" value="Unassembled WGS sequence"/>
</dbReference>
<dbReference type="InterPro" id="IPR000618">
    <property type="entry name" value="Insect_cuticle"/>
</dbReference>
<accession>A0A4Y2KKU2</accession>
<sequence>MSVWSCGRKQALELQSIIKILEDKIGDPDRNQHAEEVRDHVGAVAGRYGYLDARGIGRQVNYVADHAELRARVHTNEPAVVPNTPVAARVVPDGLLARGVVPVSTYVAPVLAYDYGANGYGLGYDGCGPGYGIADLGYGYGGALGYNRIFGNYGGVYISAA</sequence>